<dbReference type="Gene3D" id="3.30.9.10">
    <property type="entry name" value="D-Amino Acid Oxidase, subunit A, domain 2"/>
    <property type="match status" value="1"/>
</dbReference>
<dbReference type="Pfam" id="PF21274">
    <property type="entry name" value="Rng_hyd_C"/>
    <property type="match status" value="1"/>
</dbReference>
<dbReference type="PANTHER" id="PTHR43004">
    <property type="entry name" value="TRK SYSTEM POTASSIUM UPTAKE PROTEIN"/>
    <property type="match status" value="1"/>
</dbReference>
<dbReference type="AlphaFoldDB" id="A0A502EKT2"/>
<reference evidence="6 7" key="1">
    <citation type="journal article" date="2019" name="Environ. Microbiol.">
        <title>Species interactions and distinct microbial communities in high Arctic permafrost affected cryosols are associated with the CH4 and CO2 gas fluxes.</title>
        <authorList>
            <person name="Altshuler I."/>
            <person name="Hamel J."/>
            <person name="Turney S."/>
            <person name="Magnuson E."/>
            <person name="Levesque R."/>
            <person name="Greer C."/>
            <person name="Whyte L.G."/>
        </authorList>
    </citation>
    <scope>NUCLEOTIDE SEQUENCE [LARGE SCALE GENOMIC DNA]</scope>
    <source>
        <strain evidence="6 7">S9.3B</strain>
    </source>
</reference>
<comment type="cofactor">
    <cofactor evidence="1">
        <name>FAD</name>
        <dbReference type="ChEBI" id="CHEBI:57692"/>
    </cofactor>
</comment>
<keyword evidence="6" id="KW-0503">Monooxygenase</keyword>
<dbReference type="Pfam" id="PF01494">
    <property type="entry name" value="FAD_binding_3"/>
    <property type="match status" value="1"/>
</dbReference>
<keyword evidence="3" id="KW-0274">FAD</keyword>
<protein>
    <submittedName>
        <fullName evidence="6">FAD-monooxygenase</fullName>
    </submittedName>
</protein>
<feature type="domain" description="FAD-binding" evidence="5">
    <location>
        <begin position="12"/>
        <end position="365"/>
    </location>
</feature>
<dbReference type="GO" id="GO:0016709">
    <property type="term" value="F:oxidoreductase activity, acting on paired donors, with incorporation or reduction of molecular oxygen, NAD(P)H as one donor, and incorporation of one atom of oxygen"/>
    <property type="evidence" value="ECO:0007669"/>
    <property type="project" value="UniProtKB-ARBA"/>
</dbReference>
<dbReference type="Gene3D" id="3.50.50.60">
    <property type="entry name" value="FAD/NAD(P)-binding domain"/>
    <property type="match status" value="1"/>
</dbReference>
<dbReference type="Proteomes" id="UP000317078">
    <property type="component" value="Unassembled WGS sequence"/>
</dbReference>
<evidence type="ECO:0000259" key="5">
    <source>
        <dbReference type="Pfam" id="PF01494"/>
    </source>
</evidence>
<dbReference type="PANTHER" id="PTHR43004:SF19">
    <property type="entry name" value="BINDING MONOOXYGENASE, PUTATIVE (JCVI)-RELATED"/>
    <property type="match status" value="1"/>
</dbReference>
<keyword evidence="7" id="KW-1185">Reference proteome</keyword>
<dbReference type="SUPFAM" id="SSF51905">
    <property type="entry name" value="FAD/NAD(P)-binding domain"/>
    <property type="match status" value="1"/>
</dbReference>
<sequence>MTAATDTPAELRTEVLVVGGGPVGLALVTELGLRGIRTLLVERNTQHARQPRAKTTNVRSMEHMRRWGLADRIRAASPLPPDYPTDIIFATRLFGRPLATIHNAFYGAPGRNDLYSEHAQWIPQYKVEGVLRDHAATLPGTALRFGLALETLDQDEDGVTASLVHAETGERLRVRADYAVGADGSRSTLRGLLGIRMQGQHAYAQNINLVIRAPQLREAFAGGRSIMYWLVNPDCAAIAGPMDLGDTWYFGFPLPNGAPTPDEAGLRARMAAAFGRDVAPEILTIDTWAAHSLLADRYRAGRVFLAGDACHLHPPFGGYGMNLGISDGVDLGWKLAARLRGWGGEGLLDSYEAERRPVHRRVIDEAVANYAMLATDLLRDGLESDGPEGDRARAAAGALILEHKPREFRTLGVVLGSHYSGSPITIPDGTAPPEAQVSDYAPSAHPGCLAPHLWLDDGSSLYDRFGPGFTALVTAPGGDAAAAPLARAAARLGIPLALAGPGDPRLAPLYEAPLALIRPDGHVAWRGALVTDAEAEAILRTAAGLSPRPTPPESRPAMLEERT</sequence>
<organism evidence="6 7">
    <name type="scientific">Muricoccus nepalensis</name>
    <dbReference type="NCBI Taxonomy" id="1854500"/>
    <lineage>
        <taxon>Bacteria</taxon>
        <taxon>Pseudomonadati</taxon>
        <taxon>Pseudomonadota</taxon>
        <taxon>Alphaproteobacteria</taxon>
        <taxon>Acetobacterales</taxon>
        <taxon>Roseomonadaceae</taxon>
        <taxon>Muricoccus</taxon>
    </lineage>
</organism>
<dbReference type="GO" id="GO:0071949">
    <property type="term" value="F:FAD binding"/>
    <property type="evidence" value="ECO:0007669"/>
    <property type="project" value="InterPro"/>
</dbReference>
<dbReference type="EMBL" id="RCZP01000077">
    <property type="protein sequence ID" value="TPG38363.1"/>
    <property type="molecule type" value="Genomic_DNA"/>
</dbReference>
<name>A0A502EKT2_9PROT</name>
<dbReference type="RefSeq" id="WP_140887583.1">
    <property type="nucleotide sequence ID" value="NZ_RCZP01000077.1"/>
</dbReference>
<dbReference type="InterPro" id="IPR036188">
    <property type="entry name" value="FAD/NAD-bd_sf"/>
</dbReference>
<evidence type="ECO:0000256" key="1">
    <source>
        <dbReference type="ARBA" id="ARBA00001974"/>
    </source>
</evidence>
<evidence type="ECO:0000256" key="3">
    <source>
        <dbReference type="ARBA" id="ARBA00022827"/>
    </source>
</evidence>
<accession>A0A502EKT2</accession>
<evidence type="ECO:0000256" key="2">
    <source>
        <dbReference type="ARBA" id="ARBA00022630"/>
    </source>
</evidence>
<gene>
    <name evidence="6" type="ORF">EAH89_29470</name>
</gene>
<dbReference type="PRINTS" id="PR00420">
    <property type="entry name" value="RNGMNOXGNASE"/>
</dbReference>
<comment type="caution">
    <text evidence="6">The sequence shown here is derived from an EMBL/GenBank/DDBJ whole genome shotgun (WGS) entry which is preliminary data.</text>
</comment>
<feature type="region of interest" description="Disordered" evidence="4">
    <location>
        <begin position="542"/>
        <end position="563"/>
    </location>
</feature>
<proteinExistence type="predicted"/>
<keyword evidence="6" id="KW-0560">Oxidoreductase</keyword>
<evidence type="ECO:0000313" key="6">
    <source>
        <dbReference type="EMBL" id="TPG38363.1"/>
    </source>
</evidence>
<dbReference type="InterPro" id="IPR050641">
    <property type="entry name" value="RIFMO-like"/>
</dbReference>
<evidence type="ECO:0000256" key="4">
    <source>
        <dbReference type="SAM" id="MobiDB-lite"/>
    </source>
</evidence>
<dbReference type="OrthoDB" id="9791689at2"/>
<keyword evidence="2" id="KW-0285">Flavoprotein</keyword>
<dbReference type="Gene3D" id="3.40.30.120">
    <property type="match status" value="1"/>
</dbReference>
<evidence type="ECO:0000313" key="7">
    <source>
        <dbReference type="Proteomes" id="UP000317078"/>
    </source>
</evidence>
<dbReference type="InterPro" id="IPR002938">
    <property type="entry name" value="FAD-bd"/>
</dbReference>
<dbReference type="NCBIfam" id="NF004780">
    <property type="entry name" value="PRK06126.1"/>
    <property type="match status" value="1"/>
</dbReference>